<name>A0A1C7M9M1_GRIFR</name>
<sequence length="107" mass="11922">MSSTPSAVPQWKDSIGARLDIHTLAVGSQMFSNARSDSRDADLANRAPFLQQDAGHYVDLGMIFQTLPLQLARHTRWQYHCLYSNHSLLPTGWVERASSTSVALPRV</sequence>
<reference evidence="1 2" key="1">
    <citation type="submission" date="2016-03" db="EMBL/GenBank/DDBJ databases">
        <title>Whole genome sequencing of Grifola frondosa 9006-11.</title>
        <authorList>
            <person name="Min B."/>
            <person name="Park H."/>
            <person name="Kim J.-G."/>
            <person name="Cho H."/>
            <person name="Oh Y.-L."/>
            <person name="Kong W.-S."/>
            <person name="Choi I.-G."/>
        </authorList>
    </citation>
    <scope>NUCLEOTIDE SEQUENCE [LARGE SCALE GENOMIC DNA]</scope>
    <source>
        <strain evidence="1 2">9006-11</strain>
    </source>
</reference>
<dbReference type="AlphaFoldDB" id="A0A1C7M9M1"/>
<evidence type="ECO:0000313" key="2">
    <source>
        <dbReference type="Proteomes" id="UP000092993"/>
    </source>
</evidence>
<protein>
    <submittedName>
        <fullName evidence="1">Uncharacterized protein</fullName>
    </submittedName>
</protein>
<gene>
    <name evidence="1" type="ORF">A0H81_06341</name>
</gene>
<keyword evidence="2" id="KW-1185">Reference proteome</keyword>
<comment type="caution">
    <text evidence="1">The sequence shown here is derived from an EMBL/GenBank/DDBJ whole genome shotgun (WGS) entry which is preliminary data.</text>
</comment>
<organism evidence="1 2">
    <name type="scientific">Grifola frondosa</name>
    <name type="common">Maitake</name>
    <name type="synonym">Polyporus frondosus</name>
    <dbReference type="NCBI Taxonomy" id="5627"/>
    <lineage>
        <taxon>Eukaryota</taxon>
        <taxon>Fungi</taxon>
        <taxon>Dikarya</taxon>
        <taxon>Basidiomycota</taxon>
        <taxon>Agaricomycotina</taxon>
        <taxon>Agaricomycetes</taxon>
        <taxon>Polyporales</taxon>
        <taxon>Grifolaceae</taxon>
        <taxon>Grifola</taxon>
    </lineage>
</organism>
<dbReference type="Proteomes" id="UP000092993">
    <property type="component" value="Unassembled WGS sequence"/>
</dbReference>
<proteinExistence type="predicted"/>
<dbReference type="OrthoDB" id="2984947at2759"/>
<dbReference type="EMBL" id="LUGG01000006">
    <property type="protein sequence ID" value="OBZ73558.1"/>
    <property type="molecule type" value="Genomic_DNA"/>
</dbReference>
<accession>A0A1C7M9M1</accession>
<evidence type="ECO:0000313" key="1">
    <source>
        <dbReference type="EMBL" id="OBZ73558.1"/>
    </source>
</evidence>